<dbReference type="Proteomes" id="UP000013827">
    <property type="component" value="Unassembled WGS sequence"/>
</dbReference>
<organism evidence="3 4">
    <name type="scientific">Emiliania huxleyi (strain CCMP1516)</name>
    <dbReference type="NCBI Taxonomy" id="280463"/>
    <lineage>
        <taxon>Eukaryota</taxon>
        <taxon>Haptista</taxon>
        <taxon>Haptophyta</taxon>
        <taxon>Prymnesiophyceae</taxon>
        <taxon>Isochrysidales</taxon>
        <taxon>Noelaerhabdaceae</taxon>
        <taxon>Emiliania</taxon>
    </lineage>
</organism>
<feature type="compositionally biased region" description="Basic residues" evidence="1">
    <location>
        <begin position="109"/>
        <end position="123"/>
    </location>
</feature>
<dbReference type="InterPro" id="IPR001138">
    <property type="entry name" value="Zn2Cys6_DnaBD"/>
</dbReference>
<feature type="compositionally biased region" description="Polar residues" evidence="1">
    <location>
        <begin position="56"/>
        <end position="65"/>
    </location>
</feature>
<evidence type="ECO:0000313" key="4">
    <source>
        <dbReference type="Proteomes" id="UP000013827"/>
    </source>
</evidence>
<reference evidence="3" key="2">
    <citation type="submission" date="2024-10" db="UniProtKB">
        <authorList>
            <consortium name="EnsemblProtists"/>
        </authorList>
    </citation>
    <scope>IDENTIFICATION</scope>
</reference>
<dbReference type="PaxDb" id="2903-EOD09962"/>
<evidence type="ECO:0000256" key="1">
    <source>
        <dbReference type="SAM" id="MobiDB-lite"/>
    </source>
</evidence>
<dbReference type="EnsemblProtists" id="EOD09962">
    <property type="protein sequence ID" value="EOD09962"/>
    <property type="gene ID" value="EMIHUDRAFT_452754"/>
</dbReference>
<dbReference type="KEGG" id="ehx:EMIHUDRAFT_452754"/>
<sequence>MLGAPAVHLASPLVYPGGDRWPIAPAPAAHARSGAARQSVSPLTAAMLPSPHAETSRPSRASGSDQRPKLHACKNCQKAKTACTDQRPCARCVRLGLQCEGAATPVRRASSHSKRPRVDKNKKRATEAPSGLPLPQQPPHGQLASRAQLRQPAATAAAAAAAASAAAAAAAAAA</sequence>
<dbReference type="SUPFAM" id="SSF57701">
    <property type="entry name" value="Zn2/Cys6 DNA-binding domain"/>
    <property type="match status" value="1"/>
</dbReference>
<dbReference type="Gene3D" id="4.10.240.10">
    <property type="entry name" value="Zn(2)-C6 fungal-type DNA-binding domain"/>
    <property type="match status" value="1"/>
</dbReference>
<feature type="domain" description="Zn(2)-C6 fungal-type" evidence="2">
    <location>
        <begin position="72"/>
        <end position="99"/>
    </location>
</feature>
<feature type="compositionally biased region" description="Low complexity" evidence="1">
    <location>
        <begin position="129"/>
        <end position="143"/>
    </location>
</feature>
<feature type="compositionally biased region" description="Low complexity" evidence="1">
    <location>
        <begin position="24"/>
        <end position="37"/>
    </location>
</feature>
<reference evidence="4" key="1">
    <citation type="journal article" date="2013" name="Nature">
        <title>Pan genome of the phytoplankton Emiliania underpins its global distribution.</title>
        <authorList>
            <person name="Read B.A."/>
            <person name="Kegel J."/>
            <person name="Klute M.J."/>
            <person name="Kuo A."/>
            <person name="Lefebvre S.C."/>
            <person name="Maumus F."/>
            <person name="Mayer C."/>
            <person name="Miller J."/>
            <person name="Monier A."/>
            <person name="Salamov A."/>
            <person name="Young J."/>
            <person name="Aguilar M."/>
            <person name="Claverie J.M."/>
            <person name="Frickenhaus S."/>
            <person name="Gonzalez K."/>
            <person name="Herman E.K."/>
            <person name="Lin Y.C."/>
            <person name="Napier J."/>
            <person name="Ogata H."/>
            <person name="Sarno A.F."/>
            <person name="Shmutz J."/>
            <person name="Schroeder D."/>
            <person name="de Vargas C."/>
            <person name="Verret F."/>
            <person name="von Dassow P."/>
            <person name="Valentin K."/>
            <person name="Van de Peer Y."/>
            <person name="Wheeler G."/>
            <person name="Dacks J.B."/>
            <person name="Delwiche C.F."/>
            <person name="Dyhrman S.T."/>
            <person name="Glockner G."/>
            <person name="John U."/>
            <person name="Richards T."/>
            <person name="Worden A.Z."/>
            <person name="Zhang X."/>
            <person name="Grigoriev I.V."/>
            <person name="Allen A.E."/>
            <person name="Bidle K."/>
            <person name="Borodovsky M."/>
            <person name="Bowler C."/>
            <person name="Brownlee C."/>
            <person name="Cock J.M."/>
            <person name="Elias M."/>
            <person name="Gladyshev V.N."/>
            <person name="Groth M."/>
            <person name="Guda C."/>
            <person name="Hadaegh A."/>
            <person name="Iglesias-Rodriguez M.D."/>
            <person name="Jenkins J."/>
            <person name="Jones B.M."/>
            <person name="Lawson T."/>
            <person name="Leese F."/>
            <person name="Lindquist E."/>
            <person name="Lobanov A."/>
            <person name="Lomsadze A."/>
            <person name="Malik S.B."/>
            <person name="Marsh M.E."/>
            <person name="Mackinder L."/>
            <person name="Mock T."/>
            <person name="Mueller-Roeber B."/>
            <person name="Pagarete A."/>
            <person name="Parker M."/>
            <person name="Probert I."/>
            <person name="Quesneville H."/>
            <person name="Raines C."/>
            <person name="Rensing S.A."/>
            <person name="Riano-Pachon D.M."/>
            <person name="Richier S."/>
            <person name="Rokitta S."/>
            <person name="Shiraiwa Y."/>
            <person name="Soanes D.M."/>
            <person name="van der Giezen M."/>
            <person name="Wahlund T.M."/>
            <person name="Williams B."/>
            <person name="Wilson W."/>
            <person name="Wolfe G."/>
            <person name="Wurch L.L."/>
        </authorList>
    </citation>
    <scope>NUCLEOTIDE SEQUENCE</scope>
</reference>
<dbReference type="Pfam" id="PF00172">
    <property type="entry name" value="Zn_clus"/>
    <property type="match status" value="1"/>
</dbReference>
<dbReference type="GeneID" id="17256197"/>
<dbReference type="PROSITE" id="PS50048">
    <property type="entry name" value="ZN2_CY6_FUNGAL_2"/>
    <property type="match status" value="1"/>
</dbReference>
<feature type="region of interest" description="Disordered" evidence="1">
    <location>
        <begin position="24"/>
        <end position="71"/>
    </location>
</feature>
<dbReference type="GO" id="GO:0008270">
    <property type="term" value="F:zinc ion binding"/>
    <property type="evidence" value="ECO:0007669"/>
    <property type="project" value="InterPro"/>
</dbReference>
<accession>A0A0D3IFC7</accession>
<feature type="region of interest" description="Disordered" evidence="1">
    <location>
        <begin position="103"/>
        <end position="152"/>
    </location>
</feature>
<name>A0A0D3IFC7_EMIH1</name>
<dbReference type="HOGENOM" id="CLU_1544070_0_0_1"/>
<dbReference type="GO" id="GO:0000981">
    <property type="term" value="F:DNA-binding transcription factor activity, RNA polymerase II-specific"/>
    <property type="evidence" value="ECO:0007669"/>
    <property type="project" value="InterPro"/>
</dbReference>
<dbReference type="SMART" id="SM00066">
    <property type="entry name" value="GAL4"/>
    <property type="match status" value="1"/>
</dbReference>
<dbReference type="CDD" id="cd00067">
    <property type="entry name" value="GAL4"/>
    <property type="match status" value="1"/>
</dbReference>
<evidence type="ECO:0000259" key="2">
    <source>
        <dbReference type="PROSITE" id="PS50048"/>
    </source>
</evidence>
<dbReference type="AlphaFoldDB" id="A0A0D3IFC7"/>
<proteinExistence type="predicted"/>
<dbReference type="InterPro" id="IPR036864">
    <property type="entry name" value="Zn2-C6_fun-type_DNA-bd_sf"/>
</dbReference>
<dbReference type="RefSeq" id="XP_005762391.1">
    <property type="nucleotide sequence ID" value="XM_005762334.1"/>
</dbReference>
<protein>
    <recommendedName>
        <fullName evidence="2">Zn(2)-C6 fungal-type domain-containing protein</fullName>
    </recommendedName>
</protein>
<keyword evidence="4" id="KW-1185">Reference proteome</keyword>
<evidence type="ECO:0000313" key="3">
    <source>
        <dbReference type="EnsemblProtists" id="EOD09962"/>
    </source>
</evidence>